<dbReference type="Proteomes" id="UP000030011">
    <property type="component" value="Unassembled WGS sequence"/>
</dbReference>
<feature type="transmembrane region" description="Helical" evidence="2">
    <location>
        <begin position="15"/>
        <end position="33"/>
    </location>
</feature>
<comment type="caution">
    <text evidence="3">The sequence shown here is derived from an EMBL/GenBank/DDBJ whole genome shotgun (WGS) entry which is preliminary data.</text>
</comment>
<keyword evidence="2" id="KW-1133">Transmembrane helix</keyword>
<evidence type="ECO:0000313" key="3">
    <source>
        <dbReference type="EMBL" id="KGN39573.1"/>
    </source>
</evidence>
<evidence type="ECO:0000256" key="2">
    <source>
        <dbReference type="SAM" id="Phobius"/>
    </source>
</evidence>
<dbReference type="RefSeq" id="WP_052111585.1">
    <property type="nucleotide sequence ID" value="NZ_AVPK01000001.1"/>
</dbReference>
<proteinExistence type="predicted"/>
<feature type="transmembrane region" description="Helical" evidence="2">
    <location>
        <begin position="90"/>
        <end position="115"/>
    </location>
</feature>
<keyword evidence="2" id="KW-0812">Transmembrane</keyword>
<dbReference type="EMBL" id="AVPK01000001">
    <property type="protein sequence ID" value="KGN39573.1"/>
    <property type="molecule type" value="Genomic_DNA"/>
</dbReference>
<feature type="transmembrane region" description="Helical" evidence="2">
    <location>
        <begin position="39"/>
        <end position="58"/>
    </location>
</feature>
<feature type="transmembrane region" description="Helical" evidence="2">
    <location>
        <begin position="65"/>
        <end position="84"/>
    </location>
</feature>
<evidence type="ECO:0000313" key="4">
    <source>
        <dbReference type="Proteomes" id="UP000030011"/>
    </source>
</evidence>
<keyword evidence="2" id="KW-0472">Membrane</keyword>
<feature type="transmembrane region" description="Helical" evidence="2">
    <location>
        <begin position="158"/>
        <end position="177"/>
    </location>
</feature>
<organism evidence="3 4">
    <name type="scientific">Knoellia subterranea KCTC 19937</name>
    <dbReference type="NCBI Taxonomy" id="1385521"/>
    <lineage>
        <taxon>Bacteria</taxon>
        <taxon>Bacillati</taxon>
        <taxon>Actinomycetota</taxon>
        <taxon>Actinomycetes</taxon>
        <taxon>Micrococcales</taxon>
        <taxon>Intrasporangiaceae</taxon>
        <taxon>Knoellia</taxon>
    </lineage>
</organism>
<gene>
    <name evidence="3" type="ORF">N803_01265</name>
</gene>
<feature type="transmembrane region" description="Helical" evidence="2">
    <location>
        <begin position="127"/>
        <end position="146"/>
    </location>
</feature>
<accession>A0A0A0JQX4</accession>
<keyword evidence="4" id="KW-1185">Reference proteome</keyword>
<reference evidence="3 4" key="1">
    <citation type="submission" date="2013-08" db="EMBL/GenBank/DDBJ databases">
        <title>The genome sequence of Knoellia subterranea.</title>
        <authorList>
            <person name="Zhu W."/>
            <person name="Wang G."/>
        </authorList>
    </citation>
    <scope>NUCLEOTIDE SEQUENCE [LARGE SCALE GENOMIC DNA]</scope>
    <source>
        <strain evidence="3 4">KCTC 19937</strain>
    </source>
</reference>
<evidence type="ECO:0000256" key="1">
    <source>
        <dbReference type="SAM" id="MobiDB-lite"/>
    </source>
</evidence>
<protein>
    <submittedName>
        <fullName evidence="3">Uncharacterized protein</fullName>
    </submittedName>
</protein>
<dbReference type="AlphaFoldDB" id="A0A0A0JQX4"/>
<dbReference type="STRING" id="1385521.N803_01265"/>
<feature type="compositionally biased region" description="Low complexity" evidence="1">
    <location>
        <begin position="191"/>
        <end position="202"/>
    </location>
</feature>
<sequence length="211" mass="21320">MTSPSSSTSRSQRGLRAAMVVASIGLTVLAAVASSEGVFSQGTVVGTLVVLAATPWAVVAPASRLPAVLMGLHCLNWLANVAVPTGAGEWGLIVVAAIALLTIHLAAALSSALPPAAHLPSATLRRWLRRSLTVVGLSIPVWAVLAAESARPPAGVPLITYAAVAALAILSLAVWLGQQPNRSQPAMAPNASAGVSSSGISSRTDRSDRSS</sequence>
<name>A0A0A0JQX4_9MICO</name>
<feature type="region of interest" description="Disordered" evidence="1">
    <location>
        <begin position="184"/>
        <end position="211"/>
    </location>
</feature>